<gene>
    <name evidence="2" type="ORF">F0562_002052</name>
</gene>
<proteinExistence type="predicted"/>
<evidence type="ECO:0000313" key="3">
    <source>
        <dbReference type="Proteomes" id="UP000325577"/>
    </source>
</evidence>
<name>A0A5J5C4Y3_9ASTE</name>
<keyword evidence="3" id="KW-1185">Reference proteome</keyword>
<evidence type="ECO:0000256" key="1">
    <source>
        <dbReference type="SAM" id="MobiDB-lite"/>
    </source>
</evidence>
<dbReference type="Proteomes" id="UP000325577">
    <property type="component" value="Linkage Group LG0"/>
</dbReference>
<sequence length="130" mass="14691">MEKFQNPELVGSTSIGRSQDHDIDFGTDDRVIPSKRKRYKLDVDFDTSATVANKDIRASIVDATSSPSSRCKRHTFVETCAACSKRRRIDFDSPKQELCSCNTTLNKDLSETSILQDRGEPGYQCYQRTC</sequence>
<protein>
    <submittedName>
        <fullName evidence="2">Uncharacterized protein</fullName>
    </submittedName>
</protein>
<dbReference type="AlphaFoldDB" id="A0A5J5C4Y3"/>
<dbReference type="EMBL" id="CM018031">
    <property type="protein sequence ID" value="KAA8550368.1"/>
    <property type="molecule type" value="Genomic_DNA"/>
</dbReference>
<reference evidence="2 3" key="1">
    <citation type="submission" date="2019-09" db="EMBL/GenBank/DDBJ databases">
        <title>A chromosome-level genome assembly of the Chinese tupelo Nyssa sinensis.</title>
        <authorList>
            <person name="Yang X."/>
            <person name="Kang M."/>
            <person name="Yang Y."/>
            <person name="Xiong H."/>
            <person name="Wang M."/>
            <person name="Zhang Z."/>
            <person name="Wang Z."/>
            <person name="Wu H."/>
            <person name="Ma T."/>
            <person name="Liu J."/>
            <person name="Xi Z."/>
        </authorList>
    </citation>
    <scope>NUCLEOTIDE SEQUENCE [LARGE SCALE GENOMIC DNA]</scope>
    <source>
        <strain evidence="2">J267</strain>
        <tissue evidence="2">Leaf</tissue>
    </source>
</reference>
<feature type="compositionally biased region" description="Basic and acidic residues" evidence="1">
    <location>
        <begin position="18"/>
        <end position="29"/>
    </location>
</feature>
<accession>A0A5J5C4Y3</accession>
<feature type="region of interest" description="Disordered" evidence="1">
    <location>
        <begin position="1"/>
        <end position="29"/>
    </location>
</feature>
<organism evidence="2 3">
    <name type="scientific">Nyssa sinensis</name>
    <dbReference type="NCBI Taxonomy" id="561372"/>
    <lineage>
        <taxon>Eukaryota</taxon>
        <taxon>Viridiplantae</taxon>
        <taxon>Streptophyta</taxon>
        <taxon>Embryophyta</taxon>
        <taxon>Tracheophyta</taxon>
        <taxon>Spermatophyta</taxon>
        <taxon>Magnoliopsida</taxon>
        <taxon>eudicotyledons</taxon>
        <taxon>Gunneridae</taxon>
        <taxon>Pentapetalae</taxon>
        <taxon>asterids</taxon>
        <taxon>Cornales</taxon>
        <taxon>Nyssaceae</taxon>
        <taxon>Nyssa</taxon>
    </lineage>
</organism>
<evidence type="ECO:0000313" key="2">
    <source>
        <dbReference type="EMBL" id="KAA8550368.1"/>
    </source>
</evidence>